<comment type="catalytic activity">
    <reaction evidence="21">
        <text>O-phospho-L-tyrosyl-[protein] + H2O = L-tyrosyl-[protein] + phosphate</text>
        <dbReference type="Rhea" id="RHEA:10684"/>
        <dbReference type="Rhea" id="RHEA-COMP:10136"/>
        <dbReference type="Rhea" id="RHEA-COMP:20101"/>
        <dbReference type="ChEBI" id="CHEBI:15377"/>
        <dbReference type="ChEBI" id="CHEBI:43474"/>
        <dbReference type="ChEBI" id="CHEBI:46858"/>
        <dbReference type="ChEBI" id="CHEBI:61978"/>
        <dbReference type="EC" id="3.1.3.48"/>
    </reaction>
    <physiologicalReaction direction="left-to-right" evidence="21">
        <dbReference type="Rhea" id="RHEA:10685"/>
    </physiologicalReaction>
</comment>
<keyword evidence="11" id="KW-0966">Cell projection</keyword>
<dbReference type="InterPro" id="IPR045101">
    <property type="entry name" value="PTP_PTEN"/>
</dbReference>
<name>V5IE19_IXORI</name>
<sequence length="393" mass="44680">MTMTARLKQVVSKNKKRYQDEDFDLDLSYIRDNIIAMGFPAEKLEGVFRNHVDDVHKFLEKKHGGHYKIYNLCSERQYDAKKFENRVAVYPFKDHNPPKIDLIKPFCEDVERWLSEHPDNVAVIHCKAGKGRTGVMVCSYLVHSKIFSTAKDALSFYSEKRTKDLKGVTIPSQRRYVEYYSELVRTRAQYNPQTLVLNSLELEPAPTFNGGTCTPFFMLWSAGAKMCKLYSSPVIDVRKGFSGPLHFSVSCPIPLHGDIKVEVYNKPKMMKKEKMFQFWFNTFFVPPCGGQGDVPHSNGVAGGAELRVHNGDEERHKLVLYKEDLDKAYKDTQHSKFSRDFKVSLLFVPRSHLSPSAAAGACGDDPGSDLDGHGSESDTTDDDDWESQETTHV</sequence>
<evidence type="ECO:0000256" key="16">
    <source>
        <dbReference type="ARBA" id="ARBA00043760"/>
    </source>
</evidence>
<keyword evidence="10" id="KW-0443">Lipid metabolism</keyword>
<evidence type="ECO:0000256" key="10">
    <source>
        <dbReference type="ARBA" id="ARBA00023098"/>
    </source>
</evidence>
<dbReference type="GO" id="GO:0005886">
    <property type="term" value="C:plasma membrane"/>
    <property type="evidence" value="ECO:0007669"/>
    <property type="project" value="TreeGrafter"/>
</dbReference>
<evidence type="ECO:0000256" key="18">
    <source>
        <dbReference type="ARBA" id="ARBA00044309"/>
    </source>
</evidence>
<dbReference type="PROSITE" id="PS50056">
    <property type="entry name" value="TYR_PHOSPHATASE_2"/>
    <property type="match status" value="1"/>
</dbReference>
<evidence type="ECO:0000256" key="3">
    <source>
        <dbReference type="ARBA" id="ARBA00007881"/>
    </source>
</evidence>
<dbReference type="Pfam" id="PF10409">
    <property type="entry name" value="PTEN_C2"/>
    <property type="match status" value="1"/>
</dbReference>
<dbReference type="InterPro" id="IPR003595">
    <property type="entry name" value="Tyr_Pase_cat"/>
</dbReference>
<feature type="domain" description="C2 tensin-type" evidence="25">
    <location>
        <begin position="192"/>
        <end position="350"/>
    </location>
</feature>
<dbReference type="GO" id="GO:0005829">
    <property type="term" value="C:cytosol"/>
    <property type="evidence" value="ECO:0007669"/>
    <property type="project" value="TreeGrafter"/>
</dbReference>
<dbReference type="PROSITE" id="PS51181">
    <property type="entry name" value="PPASE_TENSIN"/>
    <property type="match status" value="1"/>
</dbReference>
<reference evidence="26" key="1">
    <citation type="journal article" date="2015" name="Sci. Rep.">
        <title>Tissue- and time-dependent transcription in Ixodes ricinus salivary glands and midguts when blood feeding on the vertebrate host.</title>
        <authorList>
            <person name="Kotsyfakis M."/>
            <person name="Schwarz A."/>
            <person name="Erhart J."/>
            <person name="Ribeiro J.M."/>
        </authorList>
    </citation>
    <scope>NUCLEOTIDE SEQUENCE</scope>
    <source>
        <tissue evidence="26">Salivary gland and midgut</tissue>
    </source>
</reference>
<evidence type="ECO:0000256" key="4">
    <source>
        <dbReference type="ARBA" id="ARBA00013015"/>
    </source>
</evidence>
<protein>
    <recommendedName>
        <fullName evidence="14">Phosphatidylinositol 3,4,5-trisphosphate 3-phosphatase and dual-specificity protein phosphatase PTEN</fullName>
        <ecNumber evidence="6">3.1.3.16</ecNumber>
        <ecNumber evidence="5">3.1.3.48</ecNumber>
        <ecNumber evidence="4">3.1.3.67</ecNumber>
    </recommendedName>
    <alternativeName>
        <fullName evidence="18">Inositol polyphosphate 3-phosphatase</fullName>
    </alternativeName>
</protein>
<dbReference type="FunFam" id="3.90.190.10:FF:000029">
    <property type="entry name" value="Phosphatidylinositol 3,4,5-trisphosphate 3-phosphatase and dual-specificity protein phosphatase PTEN"/>
    <property type="match status" value="1"/>
</dbReference>
<dbReference type="Pfam" id="PF22785">
    <property type="entry name" value="Tc-R-P"/>
    <property type="match status" value="1"/>
</dbReference>
<dbReference type="SUPFAM" id="SSF49562">
    <property type="entry name" value="C2 domain (Calcium/lipid-binding domain, CaLB)"/>
    <property type="match status" value="1"/>
</dbReference>
<evidence type="ECO:0000256" key="11">
    <source>
        <dbReference type="ARBA" id="ARBA00023273"/>
    </source>
</evidence>
<feature type="region of interest" description="Disordered" evidence="22">
    <location>
        <begin position="355"/>
        <end position="393"/>
    </location>
</feature>
<evidence type="ECO:0000256" key="12">
    <source>
        <dbReference type="ARBA" id="ARBA00034256"/>
    </source>
</evidence>
<dbReference type="GO" id="GO:0043491">
    <property type="term" value="P:phosphatidylinositol 3-kinase/protein kinase B signal transduction"/>
    <property type="evidence" value="ECO:0007669"/>
    <property type="project" value="TreeGrafter"/>
</dbReference>
<feature type="domain" description="Phosphatase tensin-type" evidence="24">
    <location>
        <begin position="16"/>
        <end position="187"/>
    </location>
</feature>
<dbReference type="PANTHER" id="PTHR12305:SF81">
    <property type="entry name" value="PHOSPHATIDYLINOSITOL 3,4,5-TRISPHOSPHATE 3-PHOSPHATASE AND DUAL-SPECIFICITY PROTEIN PHOSPHATASE PTEN"/>
    <property type="match status" value="1"/>
</dbReference>
<evidence type="ECO:0000256" key="15">
    <source>
        <dbReference type="ARBA" id="ARBA00043734"/>
    </source>
</evidence>
<evidence type="ECO:0000256" key="22">
    <source>
        <dbReference type="SAM" id="MobiDB-lite"/>
    </source>
</evidence>
<evidence type="ECO:0000256" key="7">
    <source>
        <dbReference type="ARBA" id="ARBA00022490"/>
    </source>
</evidence>
<evidence type="ECO:0000256" key="2">
    <source>
        <dbReference type="ARBA" id="ARBA00004496"/>
    </source>
</evidence>
<dbReference type="InterPro" id="IPR051281">
    <property type="entry name" value="Dual-spec_lipid-protein_phosph"/>
</dbReference>
<dbReference type="EC" id="3.1.3.16" evidence="6"/>
<dbReference type="GO" id="GO:0004725">
    <property type="term" value="F:protein tyrosine phosphatase activity"/>
    <property type="evidence" value="ECO:0007669"/>
    <property type="project" value="UniProtKB-EC"/>
</dbReference>
<comment type="catalytic activity">
    <reaction evidence="15">
        <text>1D-myo-inositol 1,3,4,5-tetrakisphosphate + H2O = 1D-myo-inositol 1,4,5-trisphosphate + phosphate</text>
        <dbReference type="Rhea" id="RHEA:77155"/>
        <dbReference type="ChEBI" id="CHEBI:15377"/>
        <dbReference type="ChEBI" id="CHEBI:43474"/>
        <dbReference type="ChEBI" id="CHEBI:57895"/>
        <dbReference type="ChEBI" id="CHEBI:203600"/>
    </reaction>
    <physiologicalReaction direction="left-to-right" evidence="15">
        <dbReference type="Rhea" id="RHEA:77156"/>
    </physiologicalReaction>
</comment>
<dbReference type="GO" id="GO:0005634">
    <property type="term" value="C:nucleus"/>
    <property type="evidence" value="ECO:0007669"/>
    <property type="project" value="TreeGrafter"/>
</dbReference>
<dbReference type="GO" id="GO:0043005">
    <property type="term" value="C:neuron projection"/>
    <property type="evidence" value="ECO:0007669"/>
    <property type="project" value="UniProtKB-SubCell"/>
</dbReference>
<comment type="catalytic activity">
    <reaction evidence="13">
        <text>1,2-dioctanoyl-sn-glycero-3-phospho-(1D-myo-inositol-3,4,5-trisphosphate) + H2O = 1,2-dioctanoyl-sn-glycero-3-phospho-(1D-myo-inositol-4,5-bisphosphate) + phosphate</text>
        <dbReference type="Rhea" id="RHEA:43552"/>
        <dbReference type="ChEBI" id="CHEBI:15377"/>
        <dbReference type="ChEBI" id="CHEBI:43474"/>
        <dbReference type="ChEBI" id="CHEBI:83416"/>
        <dbReference type="ChEBI" id="CHEBI:83419"/>
    </reaction>
    <physiologicalReaction direction="left-to-right" evidence="13">
        <dbReference type="Rhea" id="RHEA:43553"/>
    </physiologicalReaction>
</comment>
<dbReference type="SMART" id="SM00404">
    <property type="entry name" value="PTPc_motif"/>
    <property type="match status" value="1"/>
</dbReference>
<evidence type="ECO:0000256" key="8">
    <source>
        <dbReference type="ARBA" id="ARBA00022801"/>
    </source>
</evidence>
<dbReference type="PROSITE" id="PS00383">
    <property type="entry name" value="TYR_PHOSPHATASE_1"/>
    <property type="match status" value="1"/>
</dbReference>
<dbReference type="InterPro" id="IPR016130">
    <property type="entry name" value="Tyr_Pase_AS"/>
</dbReference>
<evidence type="ECO:0000259" key="25">
    <source>
        <dbReference type="PROSITE" id="PS51182"/>
    </source>
</evidence>
<dbReference type="PANTHER" id="PTHR12305">
    <property type="entry name" value="PHOSPHATASE WITH HOMOLOGY TO TENSIN"/>
    <property type="match status" value="1"/>
</dbReference>
<keyword evidence="8" id="KW-0378">Hydrolase</keyword>
<evidence type="ECO:0000256" key="1">
    <source>
        <dbReference type="ARBA" id="ARBA00004487"/>
    </source>
</evidence>
<organism evidence="26">
    <name type="scientific">Ixodes ricinus</name>
    <name type="common">Common tick</name>
    <name type="synonym">Acarus ricinus</name>
    <dbReference type="NCBI Taxonomy" id="34613"/>
    <lineage>
        <taxon>Eukaryota</taxon>
        <taxon>Metazoa</taxon>
        <taxon>Ecdysozoa</taxon>
        <taxon>Arthropoda</taxon>
        <taxon>Chelicerata</taxon>
        <taxon>Arachnida</taxon>
        <taxon>Acari</taxon>
        <taxon>Parasitiformes</taxon>
        <taxon>Ixodida</taxon>
        <taxon>Ixodoidea</taxon>
        <taxon>Ixodidae</taxon>
        <taxon>Ixodinae</taxon>
        <taxon>Ixodes</taxon>
    </lineage>
</organism>
<evidence type="ECO:0000256" key="19">
    <source>
        <dbReference type="ARBA" id="ARBA00047986"/>
    </source>
</evidence>
<dbReference type="GO" id="GO:0048870">
    <property type="term" value="P:cell motility"/>
    <property type="evidence" value="ECO:0007669"/>
    <property type="project" value="TreeGrafter"/>
</dbReference>
<comment type="catalytic activity">
    <reaction evidence="17">
        <text>1D-myo-inositol 1,3,4,5,6-pentakisphosphate + H2O = 1D-myo-inositol 1,4,5,6-tetrakisphosphate + phosphate</text>
        <dbReference type="Rhea" id="RHEA:77143"/>
        <dbReference type="ChEBI" id="CHEBI:15377"/>
        <dbReference type="ChEBI" id="CHEBI:43474"/>
        <dbReference type="ChEBI" id="CHEBI:57627"/>
        <dbReference type="ChEBI" id="CHEBI:57733"/>
    </reaction>
    <physiologicalReaction direction="left-to-right" evidence="17">
        <dbReference type="Rhea" id="RHEA:77144"/>
    </physiologicalReaction>
</comment>
<dbReference type="SMART" id="SM01326">
    <property type="entry name" value="PTEN_C2"/>
    <property type="match status" value="1"/>
</dbReference>
<keyword evidence="7" id="KW-0963">Cytoplasm</keyword>
<dbReference type="EC" id="3.1.3.48" evidence="5"/>
<dbReference type="GO" id="GO:0046856">
    <property type="term" value="P:phosphatidylinositol dephosphorylation"/>
    <property type="evidence" value="ECO:0007669"/>
    <property type="project" value="TreeGrafter"/>
</dbReference>
<dbReference type="Gene3D" id="2.60.40.1110">
    <property type="match status" value="1"/>
</dbReference>
<proteinExistence type="evidence at transcript level"/>
<evidence type="ECO:0000256" key="17">
    <source>
        <dbReference type="ARBA" id="ARBA00043762"/>
    </source>
</evidence>
<dbReference type="GO" id="GO:0004722">
    <property type="term" value="F:protein serine/threonine phosphatase activity"/>
    <property type="evidence" value="ECO:0007669"/>
    <property type="project" value="UniProtKB-EC"/>
</dbReference>
<evidence type="ECO:0000259" key="23">
    <source>
        <dbReference type="PROSITE" id="PS50056"/>
    </source>
</evidence>
<dbReference type="InterPro" id="IPR029021">
    <property type="entry name" value="Prot-tyrosine_phosphatase-like"/>
</dbReference>
<evidence type="ECO:0000256" key="21">
    <source>
        <dbReference type="ARBA" id="ARBA00051341"/>
    </source>
</evidence>
<dbReference type="GO" id="GO:0050793">
    <property type="term" value="P:regulation of developmental process"/>
    <property type="evidence" value="ECO:0007669"/>
    <property type="project" value="UniProtKB-ARBA"/>
</dbReference>
<evidence type="ECO:0000256" key="5">
    <source>
        <dbReference type="ARBA" id="ARBA00013064"/>
    </source>
</evidence>
<dbReference type="Gene3D" id="3.90.190.10">
    <property type="entry name" value="Protein tyrosine phosphatase superfamily"/>
    <property type="match status" value="1"/>
</dbReference>
<keyword evidence="9" id="KW-0904">Protein phosphatase</keyword>
<dbReference type="GO" id="GO:0008285">
    <property type="term" value="P:negative regulation of cell population proliferation"/>
    <property type="evidence" value="ECO:0007669"/>
    <property type="project" value="TreeGrafter"/>
</dbReference>
<feature type="domain" description="Tyrosine specific protein phosphatases" evidence="23">
    <location>
        <begin position="104"/>
        <end position="175"/>
    </location>
</feature>
<dbReference type="InterPro" id="IPR029023">
    <property type="entry name" value="Tensin_phosphatase"/>
</dbReference>
<dbReference type="EMBL" id="GANP01010957">
    <property type="protein sequence ID" value="JAB73511.1"/>
    <property type="molecule type" value="mRNA"/>
</dbReference>
<evidence type="ECO:0000313" key="26">
    <source>
        <dbReference type="EMBL" id="JAB73511.1"/>
    </source>
</evidence>
<dbReference type="GO" id="GO:0016314">
    <property type="term" value="F:phosphatidylinositol-3,4,5-trisphosphate 3-phosphatase activity"/>
    <property type="evidence" value="ECO:0007669"/>
    <property type="project" value="UniProtKB-EC"/>
</dbReference>
<evidence type="ECO:0000256" key="13">
    <source>
        <dbReference type="ARBA" id="ARBA00034268"/>
    </source>
</evidence>
<evidence type="ECO:0000256" key="6">
    <source>
        <dbReference type="ARBA" id="ARBA00013081"/>
    </source>
</evidence>
<evidence type="ECO:0000256" key="9">
    <source>
        <dbReference type="ARBA" id="ARBA00022912"/>
    </source>
</evidence>
<dbReference type="CDD" id="cd14509">
    <property type="entry name" value="PTP_PTEN"/>
    <property type="match status" value="1"/>
</dbReference>
<dbReference type="AlphaFoldDB" id="V5IE19"/>
<dbReference type="SMART" id="SM01301">
    <property type="entry name" value="PTPlike_phytase"/>
    <property type="match status" value="1"/>
</dbReference>
<comment type="catalytic activity">
    <reaction evidence="12">
        <text>1,2-dihexadecanoyl-sn-glycero-3-phospho-(1D-myo-inositol-3,4,5-trisphosphate) + H2O = 1,2-dihexadecanoyl-sn-glycero-3-phospho-(1D-myo-inositol-4,5-bisphosphate) + phosphate</text>
        <dbReference type="Rhea" id="RHEA:43560"/>
        <dbReference type="ChEBI" id="CHEBI:15377"/>
        <dbReference type="ChEBI" id="CHEBI:43474"/>
        <dbReference type="ChEBI" id="CHEBI:83420"/>
        <dbReference type="ChEBI" id="CHEBI:83423"/>
    </reaction>
    <physiologicalReaction direction="left-to-right" evidence="12">
        <dbReference type="Rhea" id="RHEA:43561"/>
    </physiologicalReaction>
</comment>
<comment type="catalytic activity">
    <reaction evidence="16">
        <text>a 1,2-diacyl-sn-glycero-3-phospho-(1D-myo-inositol-3,4,5-trisphosphate) + H2O = a 1,2-diacyl-sn-glycero-3-phospho-(1D-myo-inositol-4,5-bisphosphate) + phosphate</text>
        <dbReference type="Rhea" id="RHEA:25017"/>
        <dbReference type="ChEBI" id="CHEBI:15377"/>
        <dbReference type="ChEBI" id="CHEBI:43474"/>
        <dbReference type="ChEBI" id="CHEBI:57836"/>
        <dbReference type="ChEBI" id="CHEBI:58456"/>
        <dbReference type="EC" id="3.1.3.67"/>
    </reaction>
    <physiologicalReaction direction="left-to-right" evidence="16">
        <dbReference type="Rhea" id="RHEA:25018"/>
    </physiologicalReaction>
</comment>
<dbReference type="EC" id="3.1.3.67" evidence="4"/>
<feature type="compositionally biased region" description="Acidic residues" evidence="22">
    <location>
        <begin position="378"/>
        <end position="387"/>
    </location>
</feature>
<dbReference type="SUPFAM" id="SSF52799">
    <property type="entry name" value="(Phosphotyrosine protein) phosphatases II"/>
    <property type="match status" value="1"/>
</dbReference>
<dbReference type="InterPro" id="IPR014020">
    <property type="entry name" value="Tensin_C2-dom"/>
</dbReference>
<dbReference type="InterPro" id="IPR000387">
    <property type="entry name" value="Tyr_Pase_dom"/>
</dbReference>
<dbReference type="GO" id="GO:0051896">
    <property type="term" value="P:regulation of phosphatidylinositol 3-kinase/protein kinase B signal transduction"/>
    <property type="evidence" value="ECO:0007669"/>
    <property type="project" value="TreeGrafter"/>
</dbReference>
<comment type="subcellular location">
    <subcellularLocation>
        <location evidence="1">Cell projection</location>
        <location evidence="1">Neuron projection</location>
    </subcellularLocation>
    <subcellularLocation>
        <location evidence="2">Cytoplasm</location>
    </subcellularLocation>
</comment>
<comment type="catalytic activity">
    <reaction evidence="19">
        <text>O-phospho-L-seryl-[protein] + H2O = L-seryl-[protein] + phosphate</text>
        <dbReference type="Rhea" id="RHEA:20629"/>
        <dbReference type="Rhea" id="RHEA-COMP:9863"/>
        <dbReference type="Rhea" id="RHEA-COMP:11604"/>
        <dbReference type="ChEBI" id="CHEBI:15377"/>
        <dbReference type="ChEBI" id="CHEBI:29999"/>
        <dbReference type="ChEBI" id="CHEBI:43474"/>
        <dbReference type="ChEBI" id="CHEBI:83421"/>
        <dbReference type="EC" id="3.1.3.16"/>
    </reaction>
    <physiologicalReaction direction="left-to-right" evidence="19">
        <dbReference type="Rhea" id="RHEA:20630"/>
    </physiologicalReaction>
</comment>
<dbReference type="InterPro" id="IPR035892">
    <property type="entry name" value="C2_domain_sf"/>
</dbReference>
<evidence type="ECO:0000259" key="24">
    <source>
        <dbReference type="PROSITE" id="PS51181"/>
    </source>
</evidence>
<accession>V5IE19</accession>
<comment type="similarity">
    <text evidence="3">Belongs to the PTEN phosphatase protein family.</text>
</comment>
<comment type="catalytic activity">
    <reaction evidence="20">
        <text>O-phospho-L-threonyl-[protein] + H2O = L-threonyl-[protein] + phosphate</text>
        <dbReference type="Rhea" id="RHEA:47004"/>
        <dbReference type="Rhea" id="RHEA-COMP:11060"/>
        <dbReference type="Rhea" id="RHEA-COMP:11605"/>
        <dbReference type="ChEBI" id="CHEBI:15377"/>
        <dbReference type="ChEBI" id="CHEBI:30013"/>
        <dbReference type="ChEBI" id="CHEBI:43474"/>
        <dbReference type="ChEBI" id="CHEBI:61977"/>
        <dbReference type="EC" id="3.1.3.16"/>
    </reaction>
    <physiologicalReaction direction="left-to-right" evidence="20">
        <dbReference type="Rhea" id="RHEA:47005"/>
    </physiologicalReaction>
</comment>
<evidence type="ECO:0000256" key="14">
    <source>
        <dbReference type="ARBA" id="ARBA00034338"/>
    </source>
</evidence>
<evidence type="ECO:0000256" key="20">
    <source>
        <dbReference type="ARBA" id="ARBA00048832"/>
    </source>
</evidence>
<dbReference type="PROSITE" id="PS51182">
    <property type="entry name" value="C2_TENSIN"/>
    <property type="match status" value="1"/>
</dbReference>